<dbReference type="InterPro" id="IPR033764">
    <property type="entry name" value="Sdr_B"/>
</dbReference>
<dbReference type="SUPFAM" id="SSF49299">
    <property type="entry name" value="PKD domain"/>
    <property type="match status" value="1"/>
</dbReference>
<dbReference type="InterPro" id="IPR013783">
    <property type="entry name" value="Ig-like_fold"/>
</dbReference>
<keyword evidence="2" id="KW-0964">Secreted</keyword>
<dbReference type="EMBL" id="BMXF01000001">
    <property type="protein sequence ID" value="GHB58868.1"/>
    <property type="molecule type" value="Genomic_DNA"/>
</dbReference>
<dbReference type="Pfam" id="PF17210">
    <property type="entry name" value="SdrD_B"/>
    <property type="match status" value="1"/>
</dbReference>
<dbReference type="AlphaFoldDB" id="A0A8J3D0N0"/>
<dbReference type="Proteomes" id="UP000598271">
    <property type="component" value="Unassembled WGS sequence"/>
</dbReference>
<protein>
    <recommendedName>
        <fullName evidence="4">SD-repeat containing protein B domain-containing protein</fullName>
    </recommendedName>
</protein>
<dbReference type="SUPFAM" id="SSF117074">
    <property type="entry name" value="Hypothetical protein PA1324"/>
    <property type="match status" value="1"/>
</dbReference>
<keyword evidence="3" id="KW-0732">Signal</keyword>
<comment type="subcellular location">
    <subcellularLocation>
        <location evidence="1">Secreted</location>
    </subcellularLocation>
</comment>
<dbReference type="GO" id="GO:0005576">
    <property type="term" value="C:extracellular region"/>
    <property type="evidence" value="ECO:0007669"/>
    <property type="project" value="UniProtKB-SubCell"/>
</dbReference>
<evidence type="ECO:0000256" key="2">
    <source>
        <dbReference type="ARBA" id="ARBA00022525"/>
    </source>
</evidence>
<gene>
    <name evidence="5" type="ORF">GCM10007390_10590</name>
</gene>
<reference evidence="5 6" key="1">
    <citation type="journal article" date="2014" name="Int. J. Syst. Evol. Microbiol.">
        <title>Complete genome sequence of Corynebacterium casei LMG S-19264T (=DSM 44701T), isolated from a smear-ripened cheese.</title>
        <authorList>
            <consortium name="US DOE Joint Genome Institute (JGI-PGF)"/>
            <person name="Walter F."/>
            <person name="Albersmeier A."/>
            <person name="Kalinowski J."/>
            <person name="Ruckert C."/>
        </authorList>
    </citation>
    <scope>NUCLEOTIDE SEQUENCE [LARGE SCALE GENOMIC DNA]</scope>
    <source>
        <strain evidence="5 6">KCTC 12866</strain>
    </source>
</reference>
<keyword evidence="6" id="KW-1185">Reference proteome</keyword>
<sequence length="397" mass="41948">MVHFQALAASVGGYVYCDKNQNGSYDIGEGLQVPGLEVKFFRKNSDELITSTTTDHTGKYITESVPDNTDIDVKVVYQNATYLATDLSSLSAAHIKVICTSTSCGEAPVVSVNKEGDLSCDQNAIKITASATPSEGANYDWVIPNGADDPGDTDSFFASIAGVYTVTVKYSLNDCIASNSVTVTRDETECCLTISDPAPTDLKAICEGESVNFSVKTDPPPPVEIGWVRFDSEVDDPYTAEGNGKTYLGSAKPSGGFASVASNDFPAVAGSVKTYYVYACFKYASPYCKGFVKYQVDVLKPKVRAMGGSFSCPITSAQLTATGTPEAGVVSSYAWTGPAGFTSDSQNPLVTAAGDYEVTYSVTKGEKTCTVSDTAIIDCCPVGICVPLVIHRTRSGK</sequence>
<evidence type="ECO:0000259" key="4">
    <source>
        <dbReference type="Pfam" id="PF17210"/>
    </source>
</evidence>
<name>A0A8J3D0N0_9BACT</name>
<organism evidence="5 6">
    <name type="scientific">Persicitalea jodogahamensis</name>
    <dbReference type="NCBI Taxonomy" id="402147"/>
    <lineage>
        <taxon>Bacteria</taxon>
        <taxon>Pseudomonadati</taxon>
        <taxon>Bacteroidota</taxon>
        <taxon>Cytophagia</taxon>
        <taxon>Cytophagales</taxon>
        <taxon>Spirosomataceae</taxon>
        <taxon>Persicitalea</taxon>
    </lineage>
</organism>
<evidence type="ECO:0000313" key="5">
    <source>
        <dbReference type="EMBL" id="GHB58868.1"/>
    </source>
</evidence>
<feature type="domain" description="SD-repeat containing protein B" evidence="4">
    <location>
        <begin position="9"/>
        <end position="76"/>
    </location>
</feature>
<evidence type="ECO:0000313" key="6">
    <source>
        <dbReference type="Proteomes" id="UP000598271"/>
    </source>
</evidence>
<evidence type="ECO:0000256" key="3">
    <source>
        <dbReference type="ARBA" id="ARBA00022729"/>
    </source>
</evidence>
<evidence type="ECO:0000256" key="1">
    <source>
        <dbReference type="ARBA" id="ARBA00004613"/>
    </source>
</evidence>
<proteinExistence type="predicted"/>
<dbReference type="InterPro" id="IPR035986">
    <property type="entry name" value="PKD_dom_sf"/>
</dbReference>
<dbReference type="Gene3D" id="2.60.40.10">
    <property type="entry name" value="Immunoglobulins"/>
    <property type="match status" value="2"/>
</dbReference>
<comment type="caution">
    <text evidence="5">The sequence shown here is derived from an EMBL/GenBank/DDBJ whole genome shotgun (WGS) entry which is preliminary data.</text>
</comment>
<accession>A0A8J3D0N0</accession>